<evidence type="ECO:0000313" key="3">
    <source>
        <dbReference type="Proteomes" id="UP001499909"/>
    </source>
</evidence>
<dbReference type="Proteomes" id="UP001499909">
    <property type="component" value="Unassembled WGS sequence"/>
</dbReference>
<dbReference type="PROSITE" id="PS51257">
    <property type="entry name" value="PROKAR_LIPOPROTEIN"/>
    <property type="match status" value="1"/>
</dbReference>
<gene>
    <name evidence="2" type="ORF">GCM10022406_35710</name>
</gene>
<feature type="chain" id="PRO_5046139278" description="DUF4252 domain-containing protein" evidence="1">
    <location>
        <begin position="18"/>
        <end position="154"/>
    </location>
</feature>
<evidence type="ECO:0000256" key="1">
    <source>
        <dbReference type="SAM" id="SignalP"/>
    </source>
</evidence>
<evidence type="ECO:0000313" key="2">
    <source>
        <dbReference type="EMBL" id="GAA3950731.1"/>
    </source>
</evidence>
<feature type="signal peptide" evidence="1">
    <location>
        <begin position="1"/>
        <end position="17"/>
    </location>
</feature>
<proteinExistence type="predicted"/>
<keyword evidence="3" id="KW-1185">Reference proteome</keyword>
<sequence length="154" mass="16955">MKAVYLFLVGMSLASLACGQSPAPAAKVDFCGQQFEVPAGAALVSPYEVKGSDFDILLVYLNYNALRTGPAEYAQNRRKKLKGEPLQEINCFIQDAPAKAYKFGYRTESGMAYELIAYGVTKGQPVMIQLTTDIDPYKSAEIPAFARQFVHLEK</sequence>
<protein>
    <recommendedName>
        <fullName evidence="4">DUF4252 domain-containing protein</fullName>
    </recommendedName>
</protein>
<comment type="caution">
    <text evidence="2">The sequence shown here is derived from an EMBL/GenBank/DDBJ whole genome shotgun (WGS) entry which is preliminary data.</text>
</comment>
<accession>A0ABP7NN44</accession>
<evidence type="ECO:0008006" key="4">
    <source>
        <dbReference type="Google" id="ProtNLM"/>
    </source>
</evidence>
<name>A0ABP7NN44_9BACT</name>
<reference evidence="3" key="1">
    <citation type="journal article" date="2019" name="Int. J. Syst. Evol. Microbiol.">
        <title>The Global Catalogue of Microorganisms (GCM) 10K type strain sequencing project: providing services to taxonomists for standard genome sequencing and annotation.</title>
        <authorList>
            <consortium name="The Broad Institute Genomics Platform"/>
            <consortium name="The Broad Institute Genome Sequencing Center for Infectious Disease"/>
            <person name="Wu L."/>
            <person name="Ma J."/>
        </authorList>
    </citation>
    <scope>NUCLEOTIDE SEQUENCE [LARGE SCALE GENOMIC DNA]</scope>
    <source>
        <strain evidence="3">JCM 17214</strain>
    </source>
</reference>
<organism evidence="2 3">
    <name type="scientific">Hymenobacter algoricola</name>
    <dbReference type="NCBI Taxonomy" id="486267"/>
    <lineage>
        <taxon>Bacteria</taxon>
        <taxon>Pseudomonadati</taxon>
        <taxon>Bacteroidota</taxon>
        <taxon>Cytophagia</taxon>
        <taxon>Cytophagales</taxon>
        <taxon>Hymenobacteraceae</taxon>
        <taxon>Hymenobacter</taxon>
    </lineage>
</organism>
<keyword evidence="1" id="KW-0732">Signal</keyword>
<dbReference type="EMBL" id="BAABDH010000108">
    <property type="protein sequence ID" value="GAA3950731.1"/>
    <property type="molecule type" value="Genomic_DNA"/>
</dbReference>